<reference evidence="1 2" key="1">
    <citation type="submission" date="2019-02" db="EMBL/GenBank/DDBJ databases">
        <title>Draft genome sequence of Amycolatopsis sp. 8-3EHSu isolated from roots of Suaeda maritima.</title>
        <authorList>
            <person name="Duangmal K."/>
            <person name="Chantavorakit T."/>
        </authorList>
    </citation>
    <scope>NUCLEOTIDE SEQUENCE [LARGE SCALE GENOMIC DNA]</scope>
    <source>
        <strain evidence="1 2">8-3EHSu</strain>
    </source>
</reference>
<proteinExistence type="predicted"/>
<sequence length="209" mass="23101">MHVVTRYRPISVESLVEQLVERILAVKARWPRVLVDGAVDTEAVVNPLAILLRLHGHPVHVVSTRDFLRPASLRFERGRTDPDARYTDWLDVGALRREVLGPLEPGGTGEVLPTLWDPVRDRATRQPRVPLVPGGVAVVHGELLLGNGLPADLSVHLSLSPAALARRLPEDEHWALPAYARYESEVDPAAVADVVVRMDDPRHPALKLD</sequence>
<keyword evidence="1" id="KW-0418">Kinase</keyword>
<dbReference type="OrthoDB" id="5186671at2"/>
<accession>A0A4Q7IY83</accession>
<dbReference type="InterPro" id="IPR027417">
    <property type="entry name" value="P-loop_NTPase"/>
</dbReference>
<comment type="caution">
    <text evidence="1">The sequence shown here is derived from an EMBL/GenBank/DDBJ whole genome shotgun (WGS) entry which is preliminary data.</text>
</comment>
<dbReference type="Gene3D" id="3.40.50.300">
    <property type="entry name" value="P-loop containing nucleotide triphosphate hydrolases"/>
    <property type="match status" value="1"/>
</dbReference>
<dbReference type="Proteomes" id="UP000292003">
    <property type="component" value="Unassembled WGS sequence"/>
</dbReference>
<dbReference type="AlphaFoldDB" id="A0A4Q7IY83"/>
<keyword evidence="2" id="KW-1185">Reference proteome</keyword>
<organism evidence="1 2">
    <name type="scientific">Amycolatopsis suaedae</name>
    <dbReference type="NCBI Taxonomy" id="2510978"/>
    <lineage>
        <taxon>Bacteria</taxon>
        <taxon>Bacillati</taxon>
        <taxon>Actinomycetota</taxon>
        <taxon>Actinomycetes</taxon>
        <taxon>Pseudonocardiales</taxon>
        <taxon>Pseudonocardiaceae</taxon>
        <taxon>Amycolatopsis</taxon>
    </lineage>
</organism>
<protein>
    <submittedName>
        <fullName evidence="1">Uridine kinase</fullName>
    </submittedName>
</protein>
<name>A0A4Q7IY83_9PSEU</name>
<dbReference type="GO" id="GO:0016301">
    <property type="term" value="F:kinase activity"/>
    <property type="evidence" value="ECO:0007669"/>
    <property type="project" value="UniProtKB-KW"/>
</dbReference>
<evidence type="ECO:0000313" key="2">
    <source>
        <dbReference type="Proteomes" id="UP000292003"/>
    </source>
</evidence>
<gene>
    <name evidence="1" type="ORF">EWH70_34360</name>
</gene>
<dbReference type="EMBL" id="SFCC01000025">
    <property type="protein sequence ID" value="RZQ59399.1"/>
    <property type="molecule type" value="Genomic_DNA"/>
</dbReference>
<keyword evidence="1" id="KW-0808">Transferase</keyword>
<evidence type="ECO:0000313" key="1">
    <source>
        <dbReference type="EMBL" id="RZQ59399.1"/>
    </source>
</evidence>